<evidence type="ECO:0000313" key="3">
    <source>
        <dbReference type="Proteomes" id="UP000184164"/>
    </source>
</evidence>
<keyword evidence="1" id="KW-0472">Membrane</keyword>
<keyword evidence="1" id="KW-0812">Transmembrane</keyword>
<sequence length="289" mass="33178">MESFCVNISVINSIPMTFIFTFWLASTGFRFLIFLLLPAAVFLTLHFRQHYKKKELAVVSGEQIPAGNEHAAELMKKSKEQLIDSLQKTNAIYSLGMSGFLNEDLISLRDAENLKKILSKKLDKNKVYSPESVIDSDSKSGHYYIQLKDYQMRMAGSLTLFLDPLYEHLSNTHRPFVKSQAEELNNLIVDINLFLSHTVHFIKHDDFGQTERLVQFCENLNKGLESMGISQIKRIKTKLVNNRNSTLFLNTLTETKNMLSYTLSLIKTYRKLATVLQKAPLEKQPIYSL</sequence>
<keyword evidence="3" id="KW-1185">Reference proteome</keyword>
<dbReference type="Proteomes" id="UP000184164">
    <property type="component" value="Unassembled WGS sequence"/>
</dbReference>
<dbReference type="EMBL" id="FQUM01000005">
    <property type="protein sequence ID" value="SHF47039.1"/>
    <property type="molecule type" value="Genomic_DNA"/>
</dbReference>
<feature type="transmembrane region" description="Helical" evidence="1">
    <location>
        <begin position="20"/>
        <end position="45"/>
    </location>
</feature>
<keyword evidence="1" id="KW-1133">Transmembrane helix</keyword>
<evidence type="ECO:0000313" key="2">
    <source>
        <dbReference type="EMBL" id="SHF47039.1"/>
    </source>
</evidence>
<dbReference type="AlphaFoldDB" id="A0A1M5BX02"/>
<organism evidence="2 3">
    <name type="scientific">Mariniphaga anaerophila</name>
    <dbReference type="NCBI Taxonomy" id="1484053"/>
    <lineage>
        <taxon>Bacteria</taxon>
        <taxon>Pseudomonadati</taxon>
        <taxon>Bacteroidota</taxon>
        <taxon>Bacteroidia</taxon>
        <taxon>Marinilabiliales</taxon>
        <taxon>Prolixibacteraceae</taxon>
        <taxon>Mariniphaga</taxon>
    </lineage>
</organism>
<proteinExistence type="predicted"/>
<dbReference type="STRING" id="1484053.SAMN05444274_105344"/>
<gene>
    <name evidence="2" type="ORF">SAMN05444274_105344</name>
</gene>
<evidence type="ECO:0000256" key="1">
    <source>
        <dbReference type="SAM" id="Phobius"/>
    </source>
</evidence>
<reference evidence="3" key="1">
    <citation type="submission" date="2016-11" db="EMBL/GenBank/DDBJ databases">
        <authorList>
            <person name="Varghese N."/>
            <person name="Submissions S."/>
        </authorList>
    </citation>
    <scope>NUCLEOTIDE SEQUENCE [LARGE SCALE GENOMIC DNA]</scope>
    <source>
        <strain evidence="3">DSM 26910</strain>
    </source>
</reference>
<protein>
    <submittedName>
        <fullName evidence="2">Uncharacterized protein</fullName>
    </submittedName>
</protein>
<accession>A0A1M5BX02</accession>
<name>A0A1M5BX02_9BACT</name>